<dbReference type="KEGG" id="ccz:CCALI_00800"/>
<sequence>MGWDSKDIKDTLPKKTRSEKIRKVSYKILIILDGLFQRLSYVLYGLGGGYIFEYLCKVYWRFREDIVREALQRKEALSKPTFPLFRYVGRDGQWYQWVGFQDEAFWWREEPYDAVETKQAPSSPTQEGHPKRHSVLKRLTGKLFTMTPALVKWMSLGWLLSFVIVQMLAMCWTVCMWFSLILIPFDFHGKESFEPLLFFLVTGSVLWVCCYVALPLEDNLSRHILWLYLNRKLCYPLNYLISCYKWVTERGHENMVFNIQEACRLFKRSYVPTGKEIVVGLLQHSLQEKLQASSVELTKEERVALVEFLKEDYFNTPQIAQVLCRLVFELCVAAECTEALEALERLSRGEGWLKRWIVSEDCLIRETGQELKELAASSVRQLRAVQQRHLLVKEYLRPAEGTPLDLLRPVGFGGEELLRGASLAEESQAEPFQSGEAEEKEQKLEEKK</sequence>
<feature type="transmembrane region" description="Helical" evidence="2">
    <location>
        <begin position="156"/>
        <end position="183"/>
    </location>
</feature>
<dbReference type="PATRIC" id="fig|1303518.3.peg.809"/>
<proteinExistence type="predicted"/>
<reference evidence="4" key="1">
    <citation type="submission" date="2013-03" db="EMBL/GenBank/DDBJ databases">
        <title>Genome sequence of Chthonomonas calidirosea, the first sequenced genome from the Armatimonadetes phylum (formally candidate division OP10).</title>
        <authorList>
            <person name="Lee K.C.Y."/>
            <person name="Morgan X.C."/>
            <person name="Dunfield P.F."/>
            <person name="Tamas I."/>
            <person name="Houghton K.M."/>
            <person name="Vyssotski M."/>
            <person name="Ryan J.L.J."/>
            <person name="Lagutin K."/>
            <person name="McDonald I.R."/>
            <person name="Stott M.B."/>
        </authorList>
    </citation>
    <scope>NUCLEOTIDE SEQUENCE [LARGE SCALE GENOMIC DNA]</scope>
    <source>
        <strain evidence="4">DSM 23976 / ICMP 18418 / T49</strain>
    </source>
</reference>
<accession>S0ETS2</accession>
<dbReference type="EMBL" id="HF951689">
    <property type="protein sequence ID" value="CCW34625.1"/>
    <property type="molecule type" value="Genomic_DNA"/>
</dbReference>
<keyword evidence="2" id="KW-1133">Transmembrane helix</keyword>
<dbReference type="HOGENOM" id="CLU_610724_0_0_0"/>
<keyword evidence="2" id="KW-0472">Membrane</keyword>
<feature type="region of interest" description="Disordered" evidence="1">
    <location>
        <begin position="424"/>
        <end position="448"/>
    </location>
</feature>
<dbReference type="AlphaFoldDB" id="S0ETS2"/>
<evidence type="ECO:0000313" key="3">
    <source>
        <dbReference type="EMBL" id="CCW34625.1"/>
    </source>
</evidence>
<evidence type="ECO:0000256" key="1">
    <source>
        <dbReference type="SAM" id="MobiDB-lite"/>
    </source>
</evidence>
<name>S0ETS2_CHTCT</name>
<dbReference type="InParanoid" id="S0ETS2"/>
<keyword evidence="4" id="KW-1185">Reference proteome</keyword>
<gene>
    <name evidence="3" type="ORF">CCALI_00800</name>
</gene>
<feature type="transmembrane region" description="Helical" evidence="2">
    <location>
        <begin position="195"/>
        <end position="214"/>
    </location>
</feature>
<dbReference type="Proteomes" id="UP000014227">
    <property type="component" value="Chromosome I"/>
</dbReference>
<evidence type="ECO:0000313" key="4">
    <source>
        <dbReference type="Proteomes" id="UP000014227"/>
    </source>
</evidence>
<evidence type="ECO:0000256" key="2">
    <source>
        <dbReference type="SAM" id="Phobius"/>
    </source>
</evidence>
<dbReference type="STRING" id="454171.CP488_00351"/>
<keyword evidence="2" id="KW-0812">Transmembrane</keyword>
<organism evidence="3 4">
    <name type="scientific">Chthonomonas calidirosea (strain DSM 23976 / ICMP 18418 / T49)</name>
    <dbReference type="NCBI Taxonomy" id="1303518"/>
    <lineage>
        <taxon>Bacteria</taxon>
        <taxon>Bacillati</taxon>
        <taxon>Armatimonadota</taxon>
        <taxon>Chthonomonadia</taxon>
        <taxon>Chthonomonadales</taxon>
        <taxon>Chthonomonadaceae</taxon>
        <taxon>Chthonomonas</taxon>
    </lineage>
</organism>
<protein>
    <submittedName>
        <fullName evidence="3">Uncharacterized protein</fullName>
    </submittedName>
</protein>